<dbReference type="PANTHER" id="PTHR45753">
    <property type="entry name" value="ORNITHINE CARBAMOYLTRANSFERASE, MITOCHONDRIAL"/>
    <property type="match status" value="1"/>
</dbReference>
<evidence type="ECO:0000259" key="7">
    <source>
        <dbReference type="Pfam" id="PF00185"/>
    </source>
</evidence>
<accession>A0A521G0V3</accession>
<dbReference type="EC" id="2.1.3.3" evidence="3 6"/>
<dbReference type="GO" id="GO:0016597">
    <property type="term" value="F:amino acid binding"/>
    <property type="evidence" value="ECO:0007669"/>
    <property type="project" value="InterPro"/>
</dbReference>
<comment type="pathway">
    <text evidence="1">Amino-acid biosynthesis; L-arginine biosynthesis; L-arginine from L-ornithine and carbamoyl phosphate: step 1/3.</text>
</comment>
<dbReference type="Gene3D" id="3.40.50.1370">
    <property type="entry name" value="Aspartate/ornithine carbamoyltransferase"/>
    <property type="match status" value="2"/>
</dbReference>
<feature type="binding site" evidence="6">
    <location>
        <position position="103"/>
    </location>
    <ligand>
        <name>carbamoyl phosphate</name>
        <dbReference type="ChEBI" id="CHEBI:58228"/>
    </ligand>
</feature>
<organism evidence="9 10">
    <name type="scientific">Candidatus Electronema aureum</name>
    <dbReference type="NCBI Taxonomy" id="2005002"/>
    <lineage>
        <taxon>Bacteria</taxon>
        <taxon>Pseudomonadati</taxon>
        <taxon>Thermodesulfobacteriota</taxon>
        <taxon>Desulfobulbia</taxon>
        <taxon>Desulfobulbales</taxon>
        <taxon>Desulfobulbaceae</taxon>
        <taxon>Candidatus Electronema</taxon>
    </lineage>
</organism>
<evidence type="ECO:0000256" key="1">
    <source>
        <dbReference type="ARBA" id="ARBA00004975"/>
    </source>
</evidence>
<dbReference type="Proteomes" id="UP000316238">
    <property type="component" value="Unassembled WGS sequence"/>
</dbReference>
<dbReference type="SUPFAM" id="SSF53671">
    <property type="entry name" value="Aspartate/ornithine carbamoyltransferase"/>
    <property type="match status" value="1"/>
</dbReference>
<dbReference type="GO" id="GO:0004585">
    <property type="term" value="F:ornithine carbamoyltransferase activity"/>
    <property type="evidence" value="ECO:0007669"/>
    <property type="project" value="UniProtKB-UniRule"/>
</dbReference>
<dbReference type="Pfam" id="PF02729">
    <property type="entry name" value="OTCace_N"/>
    <property type="match status" value="1"/>
</dbReference>
<evidence type="ECO:0000256" key="3">
    <source>
        <dbReference type="ARBA" id="ARBA00013007"/>
    </source>
</evidence>
<dbReference type="InterPro" id="IPR024904">
    <property type="entry name" value="OTCase_ArgI"/>
</dbReference>
<comment type="subcellular location">
    <subcellularLocation>
        <location evidence="6">Cytoplasm</location>
    </subcellularLocation>
</comment>
<dbReference type="AlphaFoldDB" id="A0A521G0V3"/>
<reference evidence="9" key="1">
    <citation type="submission" date="2017-07" db="EMBL/GenBank/DDBJ databases">
        <title>The cable genome - Insights into the physiology and evolution of filamentous bacteria capable of sulfide oxidation via long distance electron transfer.</title>
        <authorList>
            <person name="Thorup C."/>
            <person name="Bjerg J.T."/>
            <person name="Schreiber L."/>
            <person name="Nielsen L.P."/>
            <person name="Kjeldsen K.U."/>
            <person name="Boesen T."/>
            <person name="Boggild A."/>
            <person name="Meysman F."/>
            <person name="Geelhoed J."/>
            <person name="Schramm A."/>
        </authorList>
    </citation>
    <scope>NUCLEOTIDE SEQUENCE [LARGE SCALE GENOMIC DNA]</scope>
    <source>
        <strain evidence="9">GS</strain>
    </source>
</reference>
<dbReference type="Pfam" id="PF00185">
    <property type="entry name" value="OTCace"/>
    <property type="match status" value="1"/>
</dbReference>
<dbReference type="PRINTS" id="PR00102">
    <property type="entry name" value="OTCASE"/>
</dbReference>
<keyword evidence="10" id="KW-1185">Reference proteome</keyword>
<dbReference type="GO" id="GO:0005737">
    <property type="term" value="C:cytoplasm"/>
    <property type="evidence" value="ECO:0007669"/>
    <property type="project" value="UniProtKB-SubCell"/>
</dbReference>
<dbReference type="EMBL" id="NQJD01000020">
    <property type="protein sequence ID" value="TAA74659.1"/>
    <property type="molecule type" value="Genomic_DNA"/>
</dbReference>
<evidence type="ECO:0000256" key="5">
    <source>
        <dbReference type="ARBA" id="ARBA00048772"/>
    </source>
</evidence>
<sequence length="306" mass="33778">MSNHLLALQDFTPAQLQSFLDRAAALKKETASGLRHQQLAGKSICMLFEKPSTRTRVSFEAAMYGLGGQVIFLQAKETQLDRGEPLKDMARVLCRYADALVVRTFGQQVVEELARYSEVPVINALTDLHHPCQVLSDLMTVIEKKGDPKKLKIVWLGDGNNMANSWIQAAAVLGFPLTLACPEGYEPAPAILQAARKIASQPITLLRDPAEAVQGADVINIDVWTSMGKEKEKEKRLAVFRPYQLNAELLARAANDAVVLHCLPAHRDEEITEEVLEGPQSVVFDQSENKMHMHKAILEAMICGVA</sequence>
<dbReference type="FunFam" id="3.40.50.1370:FF:000008">
    <property type="entry name" value="Ornithine carbamoyltransferase"/>
    <property type="match status" value="1"/>
</dbReference>
<dbReference type="PANTHER" id="PTHR45753:SF3">
    <property type="entry name" value="ORNITHINE TRANSCARBAMYLASE, MITOCHONDRIAL"/>
    <property type="match status" value="1"/>
</dbReference>
<dbReference type="NCBIfam" id="TIGR00658">
    <property type="entry name" value="orni_carb_tr"/>
    <property type="match status" value="1"/>
</dbReference>
<dbReference type="InterPro" id="IPR006130">
    <property type="entry name" value="Asp/Orn_carbamoylTrfase"/>
</dbReference>
<dbReference type="NCBIfam" id="NF001986">
    <property type="entry name" value="PRK00779.1"/>
    <property type="match status" value="1"/>
</dbReference>
<keyword evidence="6" id="KW-0963">Cytoplasm</keyword>
<feature type="binding site" evidence="6">
    <location>
        <begin position="262"/>
        <end position="263"/>
    </location>
    <ligand>
        <name>carbamoyl phosphate</name>
        <dbReference type="ChEBI" id="CHEBI:58228"/>
    </ligand>
</feature>
<feature type="binding site" evidence="6">
    <location>
        <begin position="226"/>
        <end position="227"/>
    </location>
    <ligand>
        <name>L-ornithine</name>
        <dbReference type="ChEBI" id="CHEBI:46911"/>
    </ligand>
</feature>
<evidence type="ECO:0000259" key="8">
    <source>
        <dbReference type="Pfam" id="PF02729"/>
    </source>
</evidence>
<feature type="binding site" evidence="6">
    <location>
        <position position="161"/>
    </location>
    <ligand>
        <name>L-ornithine</name>
        <dbReference type="ChEBI" id="CHEBI:46911"/>
    </ligand>
</feature>
<feature type="binding site" evidence="6">
    <location>
        <position position="79"/>
    </location>
    <ligand>
        <name>carbamoyl phosphate</name>
        <dbReference type="ChEBI" id="CHEBI:58228"/>
    </ligand>
</feature>
<dbReference type="InterPro" id="IPR036901">
    <property type="entry name" value="Asp/Orn_carbamoylTrfase_sf"/>
</dbReference>
<evidence type="ECO:0000313" key="9">
    <source>
        <dbReference type="EMBL" id="TAA74659.1"/>
    </source>
</evidence>
<comment type="catalytic activity">
    <reaction evidence="5 6">
        <text>carbamoyl phosphate + L-ornithine = L-citrulline + phosphate + H(+)</text>
        <dbReference type="Rhea" id="RHEA:19513"/>
        <dbReference type="ChEBI" id="CHEBI:15378"/>
        <dbReference type="ChEBI" id="CHEBI:43474"/>
        <dbReference type="ChEBI" id="CHEBI:46911"/>
        <dbReference type="ChEBI" id="CHEBI:57743"/>
        <dbReference type="ChEBI" id="CHEBI:58228"/>
        <dbReference type="EC" id="2.1.3.3"/>
    </reaction>
</comment>
<dbReference type="InterPro" id="IPR006131">
    <property type="entry name" value="Asp_carbamoyltransf_Asp/Orn-bd"/>
</dbReference>
<feature type="domain" description="Aspartate/ornithine carbamoyltransferase carbamoyl-P binding" evidence="8">
    <location>
        <begin position="4"/>
        <end position="143"/>
    </location>
</feature>
<dbReference type="GO" id="GO:0019240">
    <property type="term" value="P:citrulline biosynthetic process"/>
    <property type="evidence" value="ECO:0007669"/>
    <property type="project" value="TreeGrafter"/>
</dbReference>
<comment type="caution">
    <text evidence="9">The sequence shown here is derived from an EMBL/GenBank/DDBJ whole genome shotgun (WGS) entry which is preliminary data.</text>
</comment>
<feature type="domain" description="Aspartate/ornithine carbamoyltransferase Asp/Orn-binding" evidence="7">
    <location>
        <begin position="150"/>
        <end position="300"/>
    </location>
</feature>
<gene>
    <name evidence="9" type="ORF">CDV28_12014</name>
</gene>
<evidence type="ECO:0000313" key="10">
    <source>
        <dbReference type="Proteomes" id="UP000316238"/>
    </source>
</evidence>
<dbReference type="PRINTS" id="PR00100">
    <property type="entry name" value="AOTCASE"/>
</dbReference>
<feature type="binding site" evidence="6">
    <location>
        <position position="222"/>
    </location>
    <ligand>
        <name>L-ornithine</name>
        <dbReference type="ChEBI" id="CHEBI:46911"/>
    </ligand>
</feature>
<feature type="binding site" evidence="6">
    <location>
        <begin position="52"/>
        <end position="55"/>
    </location>
    <ligand>
        <name>carbamoyl phosphate</name>
        <dbReference type="ChEBI" id="CHEBI:58228"/>
    </ligand>
</feature>
<comment type="similarity">
    <text evidence="2 6">Belongs to the aspartate/ornithine carbamoyltransferase superfamily. OTCase family.</text>
</comment>
<feature type="binding site" evidence="6">
    <location>
        <begin position="130"/>
        <end position="133"/>
    </location>
    <ligand>
        <name>carbamoyl phosphate</name>
        <dbReference type="ChEBI" id="CHEBI:58228"/>
    </ligand>
</feature>
<proteinExistence type="inferred from homology"/>
<dbReference type="HAMAP" id="MF_01109">
    <property type="entry name" value="OTCase"/>
    <property type="match status" value="1"/>
</dbReference>
<dbReference type="InterPro" id="IPR002292">
    <property type="entry name" value="Orn/put_carbamltrans"/>
</dbReference>
<keyword evidence="4 6" id="KW-0808">Transferase</keyword>
<evidence type="ECO:0000256" key="6">
    <source>
        <dbReference type="HAMAP-Rule" id="MF_01109"/>
    </source>
</evidence>
<name>A0A521G0V3_9BACT</name>
<protein>
    <recommendedName>
        <fullName evidence="3 6">Ornithine carbamoyltransferase</fullName>
        <shortName evidence="6">OTCase</shortName>
        <ecNumber evidence="3 6">2.1.3.3</ecNumber>
    </recommendedName>
</protein>
<dbReference type="PROSITE" id="PS00097">
    <property type="entry name" value="CARBAMOYLTRANSFERASE"/>
    <property type="match status" value="1"/>
</dbReference>
<evidence type="ECO:0000256" key="2">
    <source>
        <dbReference type="ARBA" id="ARBA00007805"/>
    </source>
</evidence>
<feature type="binding site" evidence="6">
    <location>
        <position position="290"/>
    </location>
    <ligand>
        <name>carbamoyl phosphate</name>
        <dbReference type="ChEBI" id="CHEBI:58228"/>
    </ligand>
</feature>
<dbReference type="GO" id="GO:0042450">
    <property type="term" value="P:L-arginine biosynthetic process via ornithine"/>
    <property type="evidence" value="ECO:0007669"/>
    <property type="project" value="UniProtKB-UniRule"/>
</dbReference>
<dbReference type="InterPro" id="IPR006132">
    <property type="entry name" value="Asp/Orn_carbamoyltranf_P-bd"/>
</dbReference>
<evidence type="ECO:0000256" key="4">
    <source>
        <dbReference type="ARBA" id="ARBA00022679"/>
    </source>
</evidence>